<proteinExistence type="predicted"/>
<feature type="region of interest" description="Disordered" evidence="1">
    <location>
        <begin position="1"/>
        <end position="100"/>
    </location>
</feature>
<reference evidence="2" key="1">
    <citation type="journal article" date="2023" name="G3 (Bethesda)">
        <title>A reference genome for the long-term kleptoplast-retaining sea slug Elysia crispata morphotype clarki.</title>
        <authorList>
            <person name="Eastman K.E."/>
            <person name="Pendleton A.L."/>
            <person name="Shaikh M.A."/>
            <person name="Suttiyut T."/>
            <person name="Ogas R."/>
            <person name="Tomko P."/>
            <person name="Gavelis G."/>
            <person name="Widhalm J.R."/>
            <person name="Wisecaver J.H."/>
        </authorList>
    </citation>
    <scope>NUCLEOTIDE SEQUENCE</scope>
    <source>
        <strain evidence="2">ECLA1</strain>
    </source>
</reference>
<organism evidence="2 3">
    <name type="scientific">Elysia crispata</name>
    <name type="common">lettuce slug</name>
    <dbReference type="NCBI Taxonomy" id="231223"/>
    <lineage>
        <taxon>Eukaryota</taxon>
        <taxon>Metazoa</taxon>
        <taxon>Spiralia</taxon>
        <taxon>Lophotrochozoa</taxon>
        <taxon>Mollusca</taxon>
        <taxon>Gastropoda</taxon>
        <taxon>Heterobranchia</taxon>
        <taxon>Euthyneura</taxon>
        <taxon>Panpulmonata</taxon>
        <taxon>Sacoglossa</taxon>
        <taxon>Placobranchoidea</taxon>
        <taxon>Plakobranchidae</taxon>
        <taxon>Elysia</taxon>
    </lineage>
</organism>
<keyword evidence="3" id="KW-1185">Reference proteome</keyword>
<sequence>MKLSEIHHQPTQPQPVSPGKPDSMKLSEIHQQPTQPQPVSPGKPDSMKPSNIHNQQPTQPQPVSSRRKACMKPSPTWFPLQDLTPPHPQKTWSPPTFTIP</sequence>
<evidence type="ECO:0000313" key="2">
    <source>
        <dbReference type="EMBL" id="KAK3715480.1"/>
    </source>
</evidence>
<name>A0AAE0XWA6_9GAST</name>
<feature type="compositionally biased region" description="Polar residues" evidence="1">
    <location>
        <begin position="90"/>
        <end position="100"/>
    </location>
</feature>
<gene>
    <name evidence="2" type="ORF">RRG08_059029</name>
</gene>
<evidence type="ECO:0000256" key="1">
    <source>
        <dbReference type="SAM" id="MobiDB-lite"/>
    </source>
</evidence>
<comment type="caution">
    <text evidence="2">The sequence shown here is derived from an EMBL/GenBank/DDBJ whole genome shotgun (WGS) entry which is preliminary data.</text>
</comment>
<protein>
    <submittedName>
        <fullName evidence="2">Uncharacterized protein</fullName>
    </submittedName>
</protein>
<feature type="compositionally biased region" description="Polar residues" evidence="1">
    <location>
        <begin position="48"/>
        <end position="64"/>
    </location>
</feature>
<dbReference type="AlphaFoldDB" id="A0AAE0XWA6"/>
<evidence type="ECO:0000313" key="3">
    <source>
        <dbReference type="Proteomes" id="UP001283361"/>
    </source>
</evidence>
<dbReference type="Proteomes" id="UP001283361">
    <property type="component" value="Unassembled WGS sequence"/>
</dbReference>
<dbReference type="EMBL" id="JAWDGP010007506">
    <property type="protein sequence ID" value="KAK3715480.1"/>
    <property type="molecule type" value="Genomic_DNA"/>
</dbReference>
<accession>A0AAE0XWA6</accession>